<accession>A0A9P4NV61</accession>
<dbReference type="Gene3D" id="1.20.58.340">
    <property type="entry name" value="Magnesium transport protein CorA, transmembrane region"/>
    <property type="match status" value="1"/>
</dbReference>
<evidence type="ECO:0000256" key="1">
    <source>
        <dbReference type="SAM" id="Phobius"/>
    </source>
</evidence>
<reference evidence="2" key="1">
    <citation type="journal article" date="2020" name="Stud. Mycol.">
        <title>101 Dothideomycetes genomes: a test case for predicting lifestyles and emergence of pathogens.</title>
        <authorList>
            <person name="Haridas S."/>
            <person name="Albert R."/>
            <person name="Binder M."/>
            <person name="Bloem J."/>
            <person name="Labutti K."/>
            <person name="Salamov A."/>
            <person name="Andreopoulos B."/>
            <person name="Baker S."/>
            <person name="Barry K."/>
            <person name="Bills G."/>
            <person name="Bluhm B."/>
            <person name="Cannon C."/>
            <person name="Castanera R."/>
            <person name="Culley D."/>
            <person name="Daum C."/>
            <person name="Ezra D."/>
            <person name="Gonzalez J."/>
            <person name="Henrissat B."/>
            <person name="Kuo A."/>
            <person name="Liang C."/>
            <person name="Lipzen A."/>
            <person name="Lutzoni F."/>
            <person name="Magnuson J."/>
            <person name="Mondo S."/>
            <person name="Nolan M."/>
            <person name="Ohm R."/>
            <person name="Pangilinan J."/>
            <person name="Park H.-J."/>
            <person name="Ramirez L."/>
            <person name="Alfaro M."/>
            <person name="Sun H."/>
            <person name="Tritt A."/>
            <person name="Yoshinaga Y."/>
            <person name="Zwiers L.-H."/>
            <person name="Turgeon B."/>
            <person name="Goodwin S."/>
            <person name="Spatafora J."/>
            <person name="Crous P."/>
            <person name="Grigoriev I."/>
        </authorList>
    </citation>
    <scope>NUCLEOTIDE SEQUENCE</scope>
    <source>
        <strain evidence="2">CBS 130266</strain>
    </source>
</reference>
<feature type="transmembrane region" description="Helical" evidence="1">
    <location>
        <begin position="374"/>
        <end position="395"/>
    </location>
</feature>
<gene>
    <name evidence="2" type="ORF">EJ08DRAFT_142084</name>
</gene>
<keyword evidence="1" id="KW-0472">Membrane</keyword>
<evidence type="ECO:0000313" key="2">
    <source>
        <dbReference type="EMBL" id="KAF2432312.1"/>
    </source>
</evidence>
<keyword evidence="1" id="KW-1133">Transmembrane helix</keyword>
<dbReference type="EMBL" id="MU007027">
    <property type="protein sequence ID" value="KAF2432312.1"/>
    <property type="molecule type" value="Genomic_DNA"/>
</dbReference>
<comment type="caution">
    <text evidence="2">The sequence shown here is derived from an EMBL/GenBank/DDBJ whole genome shotgun (WGS) entry which is preliminary data.</text>
</comment>
<dbReference type="OrthoDB" id="2830640at2759"/>
<feature type="transmembrane region" description="Helical" evidence="1">
    <location>
        <begin position="332"/>
        <end position="354"/>
    </location>
</feature>
<protein>
    <submittedName>
        <fullName evidence="2">Uncharacterized protein</fullName>
    </submittedName>
</protein>
<dbReference type="Proteomes" id="UP000800235">
    <property type="component" value="Unassembled WGS sequence"/>
</dbReference>
<organism evidence="2 3">
    <name type="scientific">Tothia fuscella</name>
    <dbReference type="NCBI Taxonomy" id="1048955"/>
    <lineage>
        <taxon>Eukaryota</taxon>
        <taxon>Fungi</taxon>
        <taxon>Dikarya</taxon>
        <taxon>Ascomycota</taxon>
        <taxon>Pezizomycotina</taxon>
        <taxon>Dothideomycetes</taxon>
        <taxon>Pleosporomycetidae</taxon>
        <taxon>Venturiales</taxon>
        <taxon>Cylindrosympodiaceae</taxon>
        <taxon>Tothia</taxon>
    </lineage>
</organism>
<name>A0A9P4NV61_9PEZI</name>
<sequence length="424" mass="48825">MEKFPYHRHWTFSESDDDVECYALKSSQFDKQPNIEPTAPDPSDTKICVWFTHPHAWSHIGVSRDYMEKIRKGWKVPDKFWRKHFIPEHSAFEIHTDVNSSGELNAVYVGYRILGWIDFHDVLTYYNHTTSQLLVFVQESIPEEMEGLLGFFKSNVDTLRQQPLRFLGLHLNTTTEIIVQDIQVTGFELFQVGLTLMEAKHVEYQKSFGLVPSGQALKDESQTLFNILRSSAHNSRNCDLLEVICDRYRKLSEGLDEKFSLRIDIIDTEEIENENQLAKLEVAYQDRVLQIHSTTLNNRLLQEDTKVSIEIAKASKDAAEAALKDSAALKTVAYLTLAFLPATFVSTIFSTTVIDFGNWGGKDGNDGRVISNGWWIYVISSIGATIMTLWVYFCWNRKVFKLFPFRRKKGDEEGLVEKEEKVVE</sequence>
<dbReference type="AlphaFoldDB" id="A0A9P4NV61"/>
<keyword evidence="3" id="KW-1185">Reference proteome</keyword>
<keyword evidence="1" id="KW-0812">Transmembrane</keyword>
<proteinExistence type="predicted"/>
<evidence type="ECO:0000313" key="3">
    <source>
        <dbReference type="Proteomes" id="UP000800235"/>
    </source>
</evidence>